<name>A0AAU7QRW9_9FLAO</name>
<comment type="subcellular location">
    <subcellularLocation>
        <location evidence="6">Cytoplasm</location>
    </subcellularLocation>
</comment>
<dbReference type="GO" id="GO:0006515">
    <property type="term" value="P:protein quality control for misfolded or incompletely synthesized proteins"/>
    <property type="evidence" value="ECO:0007669"/>
    <property type="project" value="TreeGrafter"/>
</dbReference>
<protein>
    <recommendedName>
        <fullName evidence="6 7">ATP-dependent Clp protease proteolytic subunit</fullName>
        <ecNumber evidence="6">3.4.21.92</ecNumber>
    </recommendedName>
    <alternativeName>
        <fullName evidence="6">Endopeptidase Clp</fullName>
    </alternativeName>
</protein>
<dbReference type="InterPro" id="IPR029045">
    <property type="entry name" value="ClpP/crotonase-like_dom_sf"/>
</dbReference>
<keyword evidence="3 6" id="KW-0645">Protease</keyword>
<evidence type="ECO:0000256" key="4">
    <source>
        <dbReference type="ARBA" id="ARBA00022801"/>
    </source>
</evidence>
<dbReference type="Gene3D" id="3.90.226.10">
    <property type="entry name" value="2-enoyl-CoA Hydratase, Chain A, domain 1"/>
    <property type="match status" value="1"/>
</dbReference>
<proteinExistence type="inferred from homology"/>
<dbReference type="SUPFAM" id="SSF52096">
    <property type="entry name" value="ClpP/crotonase"/>
    <property type="match status" value="1"/>
</dbReference>
<evidence type="ECO:0000256" key="5">
    <source>
        <dbReference type="ARBA" id="ARBA00022825"/>
    </source>
</evidence>
<evidence type="ECO:0000256" key="3">
    <source>
        <dbReference type="ARBA" id="ARBA00022670"/>
    </source>
</evidence>
<dbReference type="EMBL" id="CP157896">
    <property type="protein sequence ID" value="XBT18702.1"/>
    <property type="molecule type" value="Genomic_DNA"/>
</dbReference>
<dbReference type="Pfam" id="PF00574">
    <property type="entry name" value="CLP_protease"/>
    <property type="match status" value="1"/>
</dbReference>
<sequence length="197" mass="22448">MKNKIINSLTPYIIDDKYISGTQLDVFSRLIMERIIFIGNEIDHTTSNIIQAQLLYLQSVNNKKDIYIYINSPGGDIYAGLGIYDTMQSIKPKIHTICTGIAASMAAVILCSGAKGKRSILKHSRTMLHQPMGKIEGQISDMNINIKEMNKLKKEIYKILSLHTGKKIKEIKKDCNRDYWMDAKKSKKYGIIDYIIK</sequence>
<dbReference type="PRINTS" id="PR00127">
    <property type="entry name" value="CLPPROTEASEP"/>
</dbReference>
<dbReference type="InterPro" id="IPR001907">
    <property type="entry name" value="ClpP"/>
</dbReference>
<evidence type="ECO:0000256" key="6">
    <source>
        <dbReference type="HAMAP-Rule" id="MF_00444"/>
    </source>
</evidence>
<comment type="subunit">
    <text evidence="6">Fourteen ClpP subunits assemble into 2 heptameric rings which stack back to back to give a disk-like structure with a central cavity, resembling the structure of eukaryotic proteasomes.</text>
</comment>
<dbReference type="PANTHER" id="PTHR10381:SF70">
    <property type="entry name" value="ATP-DEPENDENT CLP PROTEASE PROTEOLYTIC SUBUNIT"/>
    <property type="match status" value="1"/>
</dbReference>
<dbReference type="CDD" id="cd07017">
    <property type="entry name" value="S14_ClpP_2"/>
    <property type="match status" value="1"/>
</dbReference>
<keyword evidence="2 6" id="KW-0963">Cytoplasm</keyword>
<accession>A0AAU7QRW9</accession>
<evidence type="ECO:0000256" key="1">
    <source>
        <dbReference type="ARBA" id="ARBA00007039"/>
    </source>
</evidence>
<evidence type="ECO:0000256" key="7">
    <source>
        <dbReference type="RuleBase" id="RU003567"/>
    </source>
</evidence>
<comment type="function">
    <text evidence="6">Cleaves peptides in various proteins in a process that requires ATP hydrolysis. Has a chymotrypsin-like activity. Plays a major role in the degradation of misfolded proteins.</text>
</comment>
<reference evidence="8" key="1">
    <citation type="submission" date="2024-06" db="EMBL/GenBank/DDBJ databases">
        <title>Diversity, functionality, and evolutionary history of bacterial symbionts in false click beetles (Coleoptera, Throscidae).</title>
        <authorList>
            <person name="Wierz J.C."/>
            <person name="Malm H."/>
            <person name="Kaltenpoth M."/>
            <person name="Engl T."/>
        </authorList>
    </citation>
    <scope>NUCLEOTIDE SEQUENCE</scope>
    <source>
        <strain evidence="8">Tcar</strain>
    </source>
</reference>
<dbReference type="EC" id="3.4.21.92" evidence="6"/>
<comment type="catalytic activity">
    <reaction evidence="6">
        <text>Hydrolysis of proteins to small peptides in the presence of ATP and magnesium. alpha-casein is the usual test substrate. In the absence of ATP, only oligopeptides shorter than five residues are hydrolyzed (such as succinyl-Leu-Tyr-|-NHMec, and Leu-Tyr-Leu-|-Tyr-Trp, in which cleavage of the -Tyr-|-Leu- and -Tyr-|-Trp bonds also occurs).</text>
        <dbReference type="EC" id="3.4.21.92"/>
    </reaction>
</comment>
<dbReference type="HAMAP" id="MF_00444">
    <property type="entry name" value="ClpP"/>
    <property type="match status" value="1"/>
</dbReference>
<dbReference type="GO" id="GO:0051117">
    <property type="term" value="F:ATPase binding"/>
    <property type="evidence" value="ECO:0007669"/>
    <property type="project" value="TreeGrafter"/>
</dbReference>
<evidence type="ECO:0000256" key="2">
    <source>
        <dbReference type="ARBA" id="ARBA00022490"/>
    </source>
</evidence>
<dbReference type="InterPro" id="IPR023562">
    <property type="entry name" value="ClpP/TepA"/>
</dbReference>
<dbReference type="AlphaFoldDB" id="A0AAU7QRW9"/>
<gene>
    <name evidence="6" type="primary">clpP</name>
    <name evidence="8" type="ORF">ABNO60_00050</name>
</gene>
<comment type="similarity">
    <text evidence="1 6 7">Belongs to the peptidase S14 family.</text>
</comment>
<dbReference type="FunFam" id="3.90.226.10:FF:000002">
    <property type="entry name" value="ATP-dependent Clp protease proteolytic subunit"/>
    <property type="match status" value="1"/>
</dbReference>
<dbReference type="GO" id="GO:0009368">
    <property type="term" value="C:endopeptidase Clp complex"/>
    <property type="evidence" value="ECO:0007669"/>
    <property type="project" value="TreeGrafter"/>
</dbReference>
<keyword evidence="5 6" id="KW-0720">Serine protease</keyword>
<organism evidence="8">
    <name type="scientific">Candidatus Shikimatogenerans sp. Tcar</name>
    <dbReference type="NCBI Taxonomy" id="3158565"/>
    <lineage>
        <taxon>Bacteria</taxon>
        <taxon>Pseudomonadati</taxon>
        <taxon>Bacteroidota</taxon>
        <taxon>Flavobacteriia</taxon>
        <taxon>Flavobacteriales</taxon>
        <taxon>Candidatus Shikimatogenerans</taxon>
    </lineage>
</organism>
<dbReference type="GO" id="GO:0004252">
    <property type="term" value="F:serine-type endopeptidase activity"/>
    <property type="evidence" value="ECO:0007669"/>
    <property type="project" value="UniProtKB-UniRule"/>
</dbReference>
<dbReference type="NCBIfam" id="NF001368">
    <property type="entry name" value="PRK00277.1"/>
    <property type="match status" value="1"/>
</dbReference>
<keyword evidence="4 6" id="KW-0378">Hydrolase</keyword>
<dbReference type="GO" id="GO:0004176">
    <property type="term" value="F:ATP-dependent peptidase activity"/>
    <property type="evidence" value="ECO:0007669"/>
    <property type="project" value="InterPro"/>
</dbReference>
<dbReference type="GO" id="GO:0005737">
    <property type="term" value="C:cytoplasm"/>
    <property type="evidence" value="ECO:0007669"/>
    <property type="project" value="UniProtKB-SubCell"/>
</dbReference>
<dbReference type="PANTHER" id="PTHR10381">
    <property type="entry name" value="ATP-DEPENDENT CLP PROTEASE PROTEOLYTIC SUBUNIT"/>
    <property type="match status" value="1"/>
</dbReference>
<feature type="active site" evidence="6">
    <location>
        <position position="129"/>
    </location>
</feature>
<evidence type="ECO:0000313" key="8">
    <source>
        <dbReference type="EMBL" id="XBT18702.1"/>
    </source>
</evidence>
<feature type="active site" description="Nucleophile" evidence="6">
    <location>
        <position position="104"/>
    </location>
</feature>